<proteinExistence type="predicted"/>
<dbReference type="AlphaFoldDB" id="A0A9N7YD04"/>
<dbReference type="EMBL" id="CADEAL010000546">
    <property type="protein sequence ID" value="CAB1421802.1"/>
    <property type="molecule type" value="Genomic_DNA"/>
</dbReference>
<dbReference type="Proteomes" id="UP001153269">
    <property type="component" value="Unassembled WGS sequence"/>
</dbReference>
<reference evidence="1" key="1">
    <citation type="submission" date="2020-03" db="EMBL/GenBank/DDBJ databases">
        <authorList>
            <person name="Weist P."/>
        </authorList>
    </citation>
    <scope>NUCLEOTIDE SEQUENCE</scope>
</reference>
<evidence type="ECO:0000313" key="2">
    <source>
        <dbReference type="Proteomes" id="UP001153269"/>
    </source>
</evidence>
<keyword evidence="2" id="KW-1185">Reference proteome</keyword>
<comment type="caution">
    <text evidence="1">The sequence shown here is derived from an EMBL/GenBank/DDBJ whole genome shotgun (WGS) entry which is preliminary data.</text>
</comment>
<sequence length="219" mass="24160">MECAAPGLTQIHLLLLPSPPRISCPLRSTRDKRLLELLTSADSSQASAPAATLFIALSVRGLWDWLFFGGLDETRHREQQGPPWTRRLSNICPHHSALLLELGQLITAARRRLLLRLLLLDEAAAPHESLEAGGELSCSSVSSLHRPALRAAVSSVFRESVVTPGWEAFDFQLRPQPTRWSHSVRPRPESTSPQRCCVGVVSSEASLFPSPLLFRVFSS</sequence>
<name>A0A9N7YD04_PLEPL</name>
<evidence type="ECO:0000313" key="1">
    <source>
        <dbReference type="EMBL" id="CAB1421802.1"/>
    </source>
</evidence>
<accession>A0A9N7YD04</accession>
<protein>
    <submittedName>
        <fullName evidence="1">Uncharacterized protein</fullName>
    </submittedName>
</protein>
<gene>
    <name evidence="1" type="ORF">PLEPLA_LOCUS9690</name>
</gene>
<organism evidence="1 2">
    <name type="scientific">Pleuronectes platessa</name>
    <name type="common">European plaice</name>
    <dbReference type="NCBI Taxonomy" id="8262"/>
    <lineage>
        <taxon>Eukaryota</taxon>
        <taxon>Metazoa</taxon>
        <taxon>Chordata</taxon>
        <taxon>Craniata</taxon>
        <taxon>Vertebrata</taxon>
        <taxon>Euteleostomi</taxon>
        <taxon>Actinopterygii</taxon>
        <taxon>Neopterygii</taxon>
        <taxon>Teleostei</taxon>
        <taxon>Neoteleostei</taxon>
        <taxon>Acanthomorphata</taxon>
        <taxon>Carangaria</taxon>
        <taxon>Pleuronectiformes</taxon>
        <taxon>Pleuronectoidei</taxon>
        <taxon>Pleuronectidae</taxon>
        <taxon>Pleuronectes</taxon>
    </lineage>
</organism>